<gene>
    <name evidence="1" type="ORF">CAEBREN_16188</name>
</gene>
<reference evidence="2" key="1">
    <citation type="submission" date="2011-07" db="EMBL/GenBank/DDBJ databases">
        <authorList>
            <consortium name="Caenorhabditis brenneri Sequencing and Analysis Consortium"/>
            <person name="Wilson R.K."/>
        </authorList>
    </citation>
    <scope>NUCLEOTIDE SEQUENCE [LARGE SCALE GENOMIC DNA]</scope>
    <source>
        <strain evidence="2">PB2801</strain>
    </source>
</reference>
<dbReference type="EMBL" id="GL379911">
    <property type="protein sequence ID" value="EGT34218.1"/>
    <property type="molecule type" value="Genomic_DNA"/>
</dbReference>
<organism evidence="2">
    <name type="scientific">Caenorhabditis brenneri</name>
    <name type="common">Nematode worm</name>
    <dbReference type="NCBI Taxonomy" id="135651"/>
    <lineage>
        <taxon>Eukaryota</taxon>
        <taxon>Metazoa</taxon>
        <taxon>Ecdysozoa</taxon>
        <taxon>Nematoda</taxon>
        <taxon>Chromadorea</taxon>
        <taxon>Rhabditida</taxon>
        <taxon>Rhabditina</taxon>
        <taxon>Rhabditomorpha</taxon>
        <taxon>Rhabditoidea</taxon>
        <taxon>Rhabditidae</taxon>
        <taxon>Peloderinae</taxon>
        <taxon>Caenorhabditis</taxon>
    </lineage>
</organism>
<dbReference type="HOGENOM" id="CLU_2906149_0_0_1"/>
<dbReference type="Proteomes" id="UP000008068">
    <property type="component" value="Unassembled WGS sequence"/>
</dbReference>
<proteinExistence type="predicted"/>
<protein>
    <submittedName>
        <fullName evidence="1">Uncharacterized protein</fullName>
    </submittedName>
</protein>
<evidence type="ECO:0000313" key="2">
    <source>
        <dbReference type="Proteomes" id="UP000008068"/>
    </source>
</evidence>
<accession>G0NMP7</accession>
<name>G0NMP7_CAEBE</name>
<sequence length="62" mass="7172">MKHLITVEHIEKCEHHVGTCQFLSGFLETHPLRSLLFGRPTIMKFILISSSPTRFSPLPPWE</sequence>
<keyword evidence="2" id="KW-1185">Reference proteome</keyword>
<dbReference type="InParanoid" id="G0NMP7"/>
<evidence type="ECO:0000313" key="1">
    <source>
        <dbReference type="EMBL" id="EGT34218.1"/>
    </source>
</evidence>
<dbReference type="AlphaFoldDB" id="G0NMP7"/>